<evidence type="ECO:0000313" key="2">
    <source>
        <dbReference type="EMBL" id="KAJ4474440.1"/>
    </source>
</evidence>
<keyword evidence="3" id="KW-1185">Reference proteome</keyword>
<reference evidence="2" key="1">
    <citation type="submission" date="2022-08" db="EMBL/GenBank/DDBJ databases">
        <title>A Global Phylogenomic Analysis of the Shiitake Genus Lentinula.</title>
        <authorList>
            <consortium name="DOE Joint Genome Institute"/>
            <person name="Sierra-Patev S."/>
            <person name="Min B."/>
            <person name="Naranjo-Ortiz M."/>
            <person name="Looney B."/>
            <person name="Konkel Z."/>
            <person name="Slot J.C."/>
            <person name="Sakamoto Y."/>
            <person name="Steenwyk J.L."/>
            <person name="Rokas A."/>
            <person name="Carro J."/>
            <person name="Camarero S."/>
            <person name="Ferreira P."/>
            <person name="Molpeceres G."/>
            <person name="Ruiz-Duenas F.J."/>
            <person name="Serrano A."/>
            <person name="Henrissat B."/>
            <person name="Drula E."/>
            <person name="Hughes K.W."/>
            <person name="Mata J.L."/>
            <person name="Ishikawa N.K."/>
            <person name="Vargas-Isla R."/>
            <person name="Ushijima S."/>
            <person name="Smith C.A."/>
            <person name="Ahrendt S."/>
            <person name="Andreopoulos W."/>
            <person name="He G."/>
            <person name="Labutti K."/>
            <person name="Lipzen A."/>
            <person name="Ng V."/>
            <person name="Riley R."/>
            <person name="Sandor L."/>
            <person name="Barry K."/>
            <person name="Martinez A.T."/>
            <person name="Xiao Y."/>
            <person name="Gibbons J.G."/>
            <person name="Terashima K."/>
            <person name="Grigoriev I.V."/>
            <person name="Hibbett D.S."/>
        </authorList>
    </citation>
    <scope>NUCLEOTIDE SEQUENCE</scope>
    <source>
        <strain evidence="2">JLM2183</strain>
    </source>
</reference>
<sequence length="158" mass="17140">MRLALSAIACLLQAGLVLVVSAAPPIALSLHHRSATIIYIHFPENLKRAEHAPVASNAEIKLSSQLVRDCAWTLIQYARTDLGLSSWNIELKIDTVLPGIDPKDFEFDFEGPPKCSSGSLMKTGHCTAKVELHNNSVNGTVTSANGVQHRYPLDLIVS</sequence>
<dbReference type="AlphaFoldDB" id="A0A9W9A5L1"/>
<name>A0A9W9A5L1_9AGAR</name>
<dbReference type="EMBL" id="JAOTPV010000016">
    <property type="protein sequence ID" value="KAJ4474440.1"/>
    <property type="molecule type" value="Genomic_DNA"/>
</dbReference>
<evidence type="ECO:0000313" key="3">
    <source>
        <dbReference type="Proteomes" id="UP001150266"/>
    </source>
</evidence>
<feature type="signal peptide" evidence="1">
    <location>
        <begin position="1"/>
        <end position="22"/>
    </location>
</feature>
<gene>
    <name evidence="2" type="ORF">J3R30DRAFT_679228</name>
</gene>
<accession>A0A9W9A5L1</accession>
<dbReference type="Proteomes" id="UP001150266">
    <property type="component" value="Unassembled WGS sequence"/>
</dbReference>
<proteinExistence type="predicted"/>
<protein>
    <submittedName>
        <fullName evidence="2">Uncharacterized protein</fullName>
    </submittedName>
</protein>
<keyword evidence="1" id="KW-0732">Signal</keyword>
<feature type="chain" id="PRO_5040912854" evidence="1">
    <location>
        <begin position="23"/>
        <end position="158"/>
    </location>
</feature>
<organism evidence="2 3">
    <name type="scientific">Lentinula aciculospora</name>
    <dbReference type="NCBI Taxonomy" id="153920"/>
    <lineage>
        <taxon>Eukaryota</taxon>
        <taxon>Fungi</taxon>
        <taxon>Dikarya</taxon>
        <taxon>Basidiomycota</taxon>
        <taxon>Agaricomycotina</taxon>
        <taxon>Agaricomycetes</taxon>
        <taxon>Agaricomycetidae</taxon>
        <taxon>Agaricales</taxon>
        <taxon>Marasmiineae</taxon>
        <taxon>Omphalotaceae</taxon>
        <taxon>Lentinula</taxon>
    </lineage>
</organism>
<comment type="caution">
    <text evidence="2">The sequence shown here is derived from an EMBL/GenBank/DDBJ whole genome shotgun (WGS) entry which is preliminary data.</text>
</comment>
<evidence type="ECO:0000256" key="1">
    <source>
        <dbReference type="SAM" id="SignalP"/>
    </source>
</evidence>